<evidence type="ECO:0000313" key="2">
    <source>
        <dbReference type="Proteomes" id="UP000002067"/>
    </source>
</evidence>
<protein>
    <submittedName>
        <fullName evidence="1">Uncharacterized protein</fullName>
    </submittedName>
</protein>
<reference evidence="1 2" key="1">
    <citation type="journal article" date="2009" name="J. Bacteriol.">
        <title>Complete genome sequence of the probiotic Lactobacillus rhamnosus ATCC 53103.</title>
        <authorList>
            <person name="Morita H."/>
            <person name="Toh H."/>
            <person name="Oshima K."/>
            <person name="Murakami M."/>
            <person name="Taylor T.D."/>
            <person name="Igimi S."/>
            <person name="Hattori M."/>
        </authorList>
    </citation>
    <scope>NUCLEOTIDE SEQUENCE [LARGE SCALE GENOMIC DNA]</scope>
    <source>
        <strain evidence="2">ATCC 53103 / LMG 18243 / GG [Tokyo]</strain>
    </source>
</reference>
<dbReference type="KEGG" id="lrg:LRHM_0116"/>
<proteinExistence type="predicted"/>
<dbReference type="RefSeq" id="WP_014568953.1">
    <property type="nucleotide sequence ID" value="NC_013198.1"/>
</dbReference>
<dbReference type="GeneID" id="69830693"/>
<dbReference type="AlphaFoldDB" id="A0A7S7FLY1"/>
<dbReference type="KEGG" id="lrh:LGG_00116"/>
<name>A0A7S7FLY1_LACRG</name>
<dbReference type="EMBL" id="AP011548">
    <property type="protein sequence ID" value="BAI40643.1"/>
    <property type="molecule type" value="Genomic_DNA"/>
</dbReference>
<organism evidence="1 2">
    <name type="scientific">Lacticaseibacillus rhamnosus (strain ATCC 53103 / LMG 18243 / GG)</name>
    <name type="common">Lactobacillus rhamnosus</name>
    <dbReference type="NCBI Taxonomy" id="568703"/>
    <lineage>
        <taxon>Bacteria</taxon>
        <taxon>Bacillati</taxon>
        <taxon>Bacillota</taxon>
        <taxon>Bacilli</taxon>
        <taxon>Lactobacillales</taxon>
        <taxon>Lactobacillaceae</taxon>
        <taxon>Lacticaseibacillus</taxon>
    </lineage>
</organism>
<dbReference type="Proteomes" id="UP000002067">
    <property type="component" value="Chromosome"/>
</dbReference>
<gene>
    <name evidence="1" type="ordered locus">LRHM_0116</name>
</gene>
<evidence type="ECO:0000313" key="1">
    <source>
        <dbReference type="EMBL" id="BAI40643.1"/>
    </source>
</evidence>
<accession>A0A7S7FLY1</accession>
<sequence>MKKHRFVIALIGLSLFAVSSTVAADMTQANIDQQVVQYTLNGKGLVIFNHARTYRTKSTAAVYQGSFAADAPTASFKKVGNLTNHKDYRVTRKITAKAKLKGSATQTFYYVSGHGWVKGSDLTRS</sequence>